<organism evidence="1 2">
    <name type="scientific">Corchorus capsularis</name>
    <name type="common">Jute</name>
    <dbReference type="NCBI Taxonomy" id="210143"/>
    <lineage>
        <taxon>Eukaryota</taxon>
        <taxon>Viridiplantae</taxon>
        <taxon>Streptophyta</taxon>
        <taxon>Embryophyta</taxon>
        <taxon>Tracheophyta</taxon>
        <taxon>Spermatophyta</taxon>
        <taxon>Magnoliopsida</taxon>
        <taxon>eudicotyledons</taxon>
        <taxon>Gunneridae</taxon>
        <taxon>Pentapetalae</taxon>
        <taxon>rosids</taxon>
        <taxon>malvids</taxon>
        <taxon>Malvales</taxon>
        <taxon>Malvaceae</taxon>
        <taxon>Grewioideae</taxon>
        <taxon>Apeibeae</taxon>
        <taxon>Corchorus</taxon>
    </lineage>
</organism>
<name>A0A1R3GMK2_COCAP</name>
<dbReference type="Gramene" id="OMO59286">
    <property type="protein sequence ID" value="OMO59286"/>
    <property type="gene ID" value="CCACVL1_24941"/>
</dbReference>
<keyword evidence="2" id="KW-1185">Reference proteome</keyword>
<protein>
    <submittedName>
        <fullName evidence="1">Uncharacterized protein</fullName>
    </submittedName>
</protein>
<accession>A0A1R3GMK2</accession>
<dbReference type="AlphaFoldDB" id="A0A1R3GMK2"/>
<evidence type="ECO:0000313" key="2">
    <source>
        <dbReference type="Proteomes" id="UP000188268"/>
    </source>
</evidence>
<evidence type="ECO:0000313" key="1">
    <source>
        <dbReference type="EMBL" id="OMO59286.1"/>
    </source>
</evidence>
<sequence length="23" mass="2632">MAKWSTMAQVDPILRLQLSLMKA</sequence>
<reference evidence="1 2" key="1">
    <citation type="submission" date="2013-09" db="EMBL/GenBank/DDBJ databases">
        <title>Corchorus capsularis genome sequencing.</title>
        <authorList>
            <person name="Alam M."/>
            <person name="Haque M.S."/>
            <person name="Islam M.S."/>
            <person name="Emdad E.M."/>
            <person name="Islam M.M."/>
            <person name="Ahmed B."/>
            <person name="Halim A."/>
            <person name="Hossen Q.M.M."/>
            <person name="Hossain M.Z."/>
            <person name="Ahmed R."/>
            <person name="Khan M.M."/>
            <person name="Islam R."/>
            <person name="Rashid M.M."/>
            <person name="Khan S.A."/>
            <person name="Rahman M.S."/>
            <person name="Alam M."/>
        </authorList>
    </citation>
    <scope>NUCLEOTIDE SEQUENCE [LARGE SCALE GENOMIC DNA]</scope>
    <source>
        <strain evidence="2">cv. CVL-1</strain>
        <tissue evidence="1">Whole seedling</tissue>
    </source>
</reference>
<proteinExistence type="predicted"/>
<gene>
    <name evidence="1" type="ORF">CCACVL1_24941</name>
</gene>
<dbReference type="EMBL" id="AWWV01013997">
    <property type="protein sequence ID" value="OMO59286.1"/>
    <property type="molecule type" value="Genomic_DNA"/>
</dbReference>
<comment type="caution">
    <text evidence="1">The sequence shown here is derived from an EMBL/GenBank/DDBJ whole genome shotgun (WGS) entry which is preliminary data.</text>
</comment>
<dbReference type="Proteomes" id="UP000188268">
    <property type="component" value="Unassembled WGS sequence"/>
</dbReference>